<keyword evidence="3 8" id="KW-0863">Zinc-finger</keyword>
<dbReference type="Pfam" id="PF13894">
    <property type="entry name" value="zf-C2H2_4"/>
    <property type="match status" value="1"/>
</dbReference>
<dbReference type="EMBL" id="CAJFDI010000002">
    <property type="protein sequence ID" value="CAD5216111.1"/>
    <property type="molecule type" value="Genomic_DNA"/>
</dbReference>
<evidence type="ECO:0000256" key="5">
    <source>
        <dbReference type="ARBA" id="ARBA00023015"/>
    </source>
</evidence>
<dbReference type="GO" id="GO:0008270">
    <property type="term" value="F:zinc ion binding"/>
    <property type="evidence" value="ECO:0007669"/>
    <property type="project" value="UniProtKB-KW"/>
</dbReference>
<evidence type="ECO:0000313" key="10">
    <source>
        <dbReference type="EMBL" id="CAD5216111.1"/>
    </source>
</evidence>
<evidence type="ECO:0000313" key="13">
    <source>
        <dbReference type="WBParaSite" id="BXY_1726900.1"/>
    </source>
</evidence>
<dbReference type="Proteomes" id="UP000659654">
    <property type="component" value="Unassembled WGS sequence"/>
</dbReference>
<dbReference type="GO" id="GO:0005634">
    <property type="term" value="C:nucleus"/>
    <property type="evidence" value="ECO:0007669"/>
    <property type="project" value="UniProtKB-SubCell"/>
</dbReference>
<dbReference type="Proteomes" id="UP000095284">
    <property type="component" value="Unplaced"/>
</dbReference>
<dbReference type="PANTHER" id="PTHR46179:SF13">
    <property type="entry name" value="C2H2-TYPE DOMAIN-CONTAINING PROTEIN"/>
    <property type="match status" value="1"/>
</dbReference>
<keyword evidence="7" id="KW-0539">Nucleus</keyword>
<gene>
    <name evidence="10" type="ORF">BXYJ_LOCUS4366</name>
</gene>
<dbReference type="SMR" id="A0A1I7SW39"/>
<dbReference type="Gene3D" id="3.30.160.60">
    <property type="entry name" value="Classic Zinc Finger"/>
    <property type="match status" value="3"/>
</dbReference>
<evidence type="ECO:0000256" key="7">
    <source>
        <dbReference type="ARBA" id="ARBA00023242"/>
    </source>
</evidence>
<keyword evidence="4" id="KW-0862">Zinc</keyword>
<feature type="domain" description="C2H2-type" evidence="9">
    <location>
        <begin position="171"/>
        <end position="194"/>
    </location>
</feature>
<keyword evidence="6" id="KW-0804">Transcription</keyword>
<evidence type="ECO:0000256" key="8">
    <source>
        <dbReference type="PROSITE-ProRule" id="PRU00042"/>
    </source>
</evidence>
<dbReference type="eggNOG" id="KOG1721">
    <property type="taxonomic scope" value="Eukaryota"/>
</dbReference>
<organism evidence="11 13">
    <name type="scientific">Bursaphelenchus xylophilus</name>
    <name type="common">Pinewood nematode worm</name>
    <name type="synonym">Aphelenchoides xylophilus</name>
    <dbReference type="NCBI Taxonomy" id="6326"/>
    <lineage>
        <taxon>Eukaryota</taxon>
        <taxon>Metazoa</taxon>
        <taxon>Ecdysozoa</taxon>
        <taxon>Nematoda</taxon>
        <taxon>Chromadorea</taxon>
        <taxon>Rhabditida</taxon>
        <taxon>Tylenchina</taxon>
        <taxon>Tylenchomorpha</taxon>
        <taxon>Aphelenchoidea</taxon>
        <taxon>Aphelenchoididae</taxon>
        <taxon>Bursaphelenchus</taxon>
    </lineage>
</organism>
<evidence type="ECO:0000256" key="3">
    <source>
        <dbReference type="ARBA" id="ARBA00022771"/>
    </source>
</evidence>
<dbReference type="GO" id="GO:0006357">
    <property type="term" value="P:regulation of transcription by RNA polymerase II"/>
    <property type="evidence" value="ECO:0007669"/>
    <property type="project" value="TreeGrafter"/>
</dbReference>
<evidence type="ECO:0000256" key="2">
    <source>
        <dbReference type="ARBA" id="ARBA00022723"/>
    </source>
</evidence>
<dbReference type="SMART" id="SM00355">
    <property type="entry name" value="ZnF_C2H2"/>
    <property type="match status" value="5"/>
</dbReference>
<proteinExistence type="predicted"/>
<dbReference type="EMBL" id="CAJFCV020000002">
    <property type="protein sequence ID" value="CAG9098764.1"/>
    <property type="molecule type" value="Genomic_DNA"/>
</dbReference>
<sequence length="221" mass="24771">MFSVVPLGIIGETSRTQCREGRAMNDTPALSCIEVNCTYKTDAQRKLKQHVKRAHTGDVVICSVDGCGFSAKYWCLQKHVREFHGHGASGSEVNSVSVSDLASSVGCGSCSKSFSTQIQLKRHVARVHDKRYTEKPRDKQHKCNVDGCSKSFRTPGALDDHMNTHSDDRPFECQRCDKAFHGRASLAVHLRRYHLVSIKDFAKTIKFLRSESESNELRVMP</sequence>
<feature type="domain" description="C2H2-type" evidence="9">
    <location>
        <begin position="141"/>
        <end position="170"/>
    </location>
</feature>
<comment type="subcellular location">
    <subcellularLocation>
        <location evidence="1">Nucleus</location>
    </subcellularLocation>
</comment>
<keyword evidence="12" id="KW-1185">Reference proteome</keyword>
<name>A0A1I7SW39_BURXY</name>
<evidence type="ECO:0000313" key="11">
    <source>
        <dbReference type="Proteomes" id="UP000095284"/>
    </source>
</evidence>
<evidence type="ECO:0000256" key="4">
    <source>
        <dbReference type="ARBA" id="ARBA00022833"/>
    </source>
</evidence>
<feature type="domain" description="C2H2-type" evidence="9">
    <location>
        <begin position="105"/>
        <end position="133"/>
    </location>
</feature>
<reference evidence="10" key="2">
    <citation type="submission" date="2020-09" db="EMBL/GenBank/DDBJ databases">
        <authorList>
            <person name="Kikuchi T."/>
        </authorList>
    </citation>
    <scope>NUCLEOTIDE SEQUENCE</scope>
    <source>
        <strain evidence="10">Ka4C1</strain>
    </source>
</reference>
<dbReference type="InterPro" id="IPR036236">
    <property type="entry name" value="Znf_C2H2_sf"/>
</dbReference>
<protein>
    <submittedName>
        <fullName evidence="10">(pine wood nematode) hypothetical protein</fullName>
    </submittedName>
</protein>
<dbReference type="Pfam" id="PF00096">
    <property type="entry name" value="zf-C2H2"/>
    <property type="match status" value="2"/>
</dbReference>
<dbReference type="InterPro" id="IPR051061">
    <property type="entry name" value="Zinc_finger_trans_reg"/>
</dbReference>
<dbReference type="InterPro" id="IPR013087">
    <property type="entry name" value="Znf_C2H2_type"/>
</dbReference>
<dbReference type="Proteomes" id="UP000582659">
    <property type="component" value="Unassembled WGS sequence"/>
</dbReference>
<reference evidence="13" key="1">
    <citation type="submission" date="2016-11" db="UniProtKB">
        <authorList>
            <consortium name="WormBaseParasite"/>
        </authorList>
    </citation>
    <scope>IDENTIFICATION</scope>
</reference>
<keyword evidence="5" id="KW-0805">Transcription regulation</keyword>
<dbReference type="AlphaFoldDB" id="A0A1I7SW39"/>
<evidence type="ECO:0000256" key="6">
    <source>
        <dbReference type="ARBA" id="ARBA00023163"/>
    </source>
</evidence>
<accession>A0A1I7SW39</accession>
<evidence type="ECO:0000313" key="12">
    <source>
        <dbReference type="Proteomes" id="UP000659654"/>
    </source>
</evidence>
<keyword evidence="2" id="KW-0479">Metal-binding</keyword>
<dbReference type="PANTHER" id="PTHR46179">
    <property type="entry name" value="ZINC FINGER PROTEIN"/>
    <property type="match status" value="1"/>
</dbReference>
<dbReference type="WBParaSite" id="BXY_1726900.1">
    <property type="protein sequence ID" value="BXY_1726900.1"/>
    <property type="gene ID" value="BXY_1726900"/>
</dbReference>
<dbReference type="PROSITE" id="PS00028">
    <property type="entry name" value="ZINC_FINGER_C2H2_1"/>
    <property type="match status" value="3"/>
</dbReference>
<evidence type="ECO:0000256" key="1">
    <source>
        <dbReference type="ARBA" id="ARBA00004123"/>
    </source>
</evidence>
<dbReference type="SUPFAM" id="SSF57667">
    <property type="entry name" value="beta-beta-alpha zinc fingers"/>
    <property type="match status" value="1"/>
</dbReference>
<dbReference type="OrthoDB" id="3437960at2759"/>
<evidence type="ECO:0000259" key="9">
    <source>
        <dbReference type="PROSITE" id="PS50157"/>
    </source>
</evidence>
<dbReference type="PROSITE" id="PS50157">
    <property type="entry name" value="ZINC_FINGER_C2H2_2"/>
    <property type="match status" value="3"/>
</dbReference>